<dbReference type="InterPro" id="IPR003489">
    <property type="entry name" value="RHF/RaiA"/>
</dbReference>
<dbReference type="PANTHER" id="PTHR33231:SF1">
    <property type="entry name" value="30S RIBOSOMAL PROTEIN"/>
    <property type="match status" value="1"/>
</dbReference>
<evidence type="ECO:0000313" key="4">
    <source>
        <dbReference type="Proteomes" id="UP000697710"/>
    </source>
</evidence>
<sequence>MEITISSRKFKLDPELRDHAEKRISKFTRYLEPIQEAHLVLAQEKYRQIAEISIRAAGMDLVSREQTTDMASSIDRVCDRVERQIKKVAARMKTRKSATKTIPAGSLVAEDDLHDLEVEEEFAPVVVRTNRYVKELLTVEDAINHLRDRDWDFLMFQNSRSGKVAVVYHRDDGNFGLVEPE</sequence>
<gene>
    <name evidence="3" type="primary">raiA</name>
    <name evidence="3" type="ORF">KC729_10255</name>
</gene>
<dbReference type="InterPro" id="IPR036567">
    <property type="entry name" value="RHF-like"/>
</dbReference>
<dbReference type="NCBIfam" id="TIGR00741">
    <property type="entry name" value="yfiA"/>
    <property type="match status" value="1"/>
</dbReference>
<dbReference type="AlphaFoldDB" id="A0A956RQY7"/>
<dbReference type="SUPFAM" id="SSF69754">
    <property type="entry name" value="Ribosome binding protein Y (YfiA homologue)"/>
    <property type="match status" value="1"/>
</dbReference>
<feature type="domain" description="Sigma 54 modulation/S30EA ribosomal protein C-terminal" evidence="2">
    <location>
        <begin position="123"/>
        <end position="177"/>
    </location>
</feature>
<evidence type="ECO:0000313" key="3">
    <source>
        <dbReference type="EMBL" id="MCA9728054.1"/>
    </source>
</evidence>
<dbReference type="CDD" id="cd00552">
    <property type="entry name" value="RaiA"/>
    <property type="match status" value="1"/>
</dbReference>
<dbReference type="Proteomes" id="UP000697710">
    <property type="component" value="Unassembled WGS sequence"/>
</dbReference>
<dbReference type="InterPro" id="IPR050574">
    <property type="entry name" value="HPF/YfiA_ribosome-assoc"/>
</dbReference>
<reference evidence="3" key="1">
    <citation type="submission" date="2020-04" db="EMBL/GenBank/DDBJ databases">
        <authorList>
            <person name="Zhang T."/>
        </authorList>
    </citation>
    <scope>NUCLEOTIDE SEQUENCE</scope>
    <source>
        <strain evidence="3">HKST-UBA01</strain>
    </source>
</reference>
<dbReference type="GO" id="GO:0043024">
    <property type="term" value="F:ribosomal small subunit binding"/>
    <property type="evidence" value="ECO:0007669"/>
    <property type="project" value="TreeGrafter"/>
</dbReference>
<dbReference type="GO" id="GO:0022627">
    <property type="term" value="C:cytosolic small ribosomal subunit"/>
    <property type="evidence" value="ECO:0007669"/>
    <property type="project" value="TreeGrafter"/>
</dbReference>
<protein>
    <submittedName>
        <fullName evidence="3">Ribosome-associated translation inhibitor RaiA</fullName>
    </submittedName>
</protein>
<dbReference type="Gene3D" id="3.30.505.50">
    <property type="entry name" value="Sigma 54 modulation/S30EA ribosomal protein, C-terminal domain"/>
    <property type="match status" value="1"/>
</dbReference>
<reference evidence="3" key="2">
    <citation type="journal article" date="2021" name="Microbiome">
        <title>Successional dynamics and alternative stable states in a saline activated sludge microbial community over 9 years.</title>
        <authorList>
            <person name="Wang Y."/>
            <person name="Ye J."/>
            <person name="Ju F."/>
            <person name="Liu L."/>
            <person name="Boyd J.A."/>
            <person name="Deng Y."/>
            <person name="Parks D.H."/>
            <person name="Jiang X."/>
            <person name="Yin X."/>
            <person name="Woodcroft B.J."/>
            <person name="Tyson G.W."/>
            <person name="Hugenholtz P."/>
            <person name="Polz M.F."/>
            <person name="Zhang T."/>
        </authorList>
    </citation>
    <scope>NUCLEOTIDE SEQUENCE</scope>
    <source>
        <strain evidence="3">HKST-UBA01</strain>
    </source>
</reference>
<dbReference type="GO" id="GO:0045900">
    <property type="term" value="P:negative regulation of translational elongation"/>
    <property type="evidence" value="ECO:0007669"/>
    <property type="project" value="TreeGrafter"/>
</dbReference>
<dbReference type="Pfam" id="PF16321">
    <property type="entry name" value="Ribosom_S30AE_C"/>
    <property type="match status" value="1"/>
</dbReference>
<dbReference type="InterPro" id="IPR032528">
    <property type="entry name" value="Ribosom_S30AE_C"/>
</dbReference>
<evidence type="ECO:0000256" key="1">
    <source>
        <dbReference type="ARBA" id="ARBA00022845"/>
    </source>
</evidence>
<organism evidence="3 4">
    <name type="scientific">Eiseniibacteriota bacterium</name>
    <dbReference type="NCBI Taxonomy" id="2212470"/>
    <lineage>
        <taxon>Bacteria</taxon>
        <taxon>Candidatus Eiseniibacteriota</taxon>
    </lineage>
</organism>
<dbReference type="EMBL" id="JAGQHR010000290">
    <property type="protein sequence ID" value="MCA9728054.1"/>
    <property type="molecule type" value="Genomic_DNA"/>
</dbReference>
<dbReference type="InterPro" id="IPR038416">
    <property type="entry name" value="Ribosom_S30AE_C_sf"/>
</dbReference>
<dbReference type="Pfam" id="PF02482">
    <property type="entry name" value="Ribosomal_S30AE"/>
    <property type="match status" value="1"/>
</dbReference>
<accession>A0A956RQY7</accession>
<comment type="caution">
    <text evidence="3">The sequence shown here is derived from an EMBL/GenBank/DDBJ whole genome shotgun (WGS) entry which is preliminary data.</text>
</comment>
<dbReference type="PANTHER" id="PTHR33231">
    <property type="entry name" value="30S RIBOSOMAL PROTEIN"/>
    <property type="match status" value="1"/>
</dbReference>
<keyword evidence="1" id="KW-0810">Translation regulation</keyword>
<proteinExistence type="predicted"/>
<evidence type="ECO:0000259" key="2">
    <source>
        <dbReference type="Pfam" id="PF16321"/>
    </source>
</evidence>
<dbReference type="Gene3D" id="3.30.160.100">
    <property type="entry name" value="Ribosome hibernation promotion factor-like"/>
    <property type="match status" value="1"/>
</dbReference>
<name>A0A956RQY7_UNCEI</name>